<dbReference type="Proteomes" id="UP001575652">
    <property type="component" value="Unassembled WGS sequence"/>
</dbReference>
<reference evidence="4 5" key="1">
    <citation type="submission" date="2024-09" db="EMBL/GenBank/DDBJ databases">
        <authorList>
            <person name="Salinas-Garcia M.A."/>
            <person name="Prieme A."/>
        </authorList>
    </citation>
    <scope>NUCLEOTIDE SEQUENCE [LARGE SCALE GENOMIC DNA]</scope>
    <source>
        <strain evidence="4 5">DSM 21081</strain>
    </source>
</reference>
<evidence type="ECO:0000259" key="3">
    <source>
        <dbReference type="PROSITE" id="PS51671"/>
    </source>
</evidence>
<protein>
    <submittedName>
        <fullName evidence="4">Amino acid-binding protein</fullName>
    </submittedName>
</protein>
<feature type="domain" description="ACT" evidence="3">
    <location>
        <begin position="115"/>
        <end position="188"/>
    </location>
</feature>
<sequence>MKRLTGARRLSSGGSSRHERHPLACPDCGQPPEPARFRRTMALVLAILPLELAVHAAVVQLELPLVLKVLLLTVVATTLAIWVAEPSAARFLRGFLHAPQLRRRAEMDQAQALWRLRFSVSDRAGSLERVTHELAVVGANILAIHVHPLGDATGAVLDELVVSAPASLVEADLLESLRIAGAHDRAAWPTTPMALADAQTRSLSLAARVAAEPESLPEALSELLGATIHHSGTAVNVSRTGGPDADAAPVHLPPTDAAPGTVLRLPTSSGTPLWAYRPGEPFTPAESARAHRLAELAEAVEASRSRRH</sequence>
<organism evidence="4 5">
    <name type="scientific">Arthrobacter halodurans</name>
    <dbReference type="NCBI Taxonomy" id="516699"/>
    <lineage>
        <taxon>Bacteria</taxon>
        <taxon>Bacillati</taxon>
        <taxon>Actinomycetota</taxon>
        <taxon>Actinomycetes</taxon>
        <taxon>Micrococcales</taxon>
        <taxon>Micrococcaceae</taxon>
        <taxon>Arthrobacter</taxon>
    </lineage>
</organism>
<evidence type="ECO:0000256" key="2">
    <source>
        <dbReference type="SAM" id="Phobius"/>
    </source>
</evidence>
<dbReference type="EMBL" id="JBHDLJ010000014">
    <property type="protein sequence ID" value="MFB0835786.1"/>
    <property type="molecule type" value="Genomic_DNA"/>
</dbReference>
<feature type="region of interest" description="Disordered" evidence="1">
    <location>
        <begin position="1"/>
        <end position="25"/>
    </location>
</feature>
<dbReference type="InterPro" id="IPR045865">
    <property type="entry name" value="ACT-like_dom_sf"/>
</dbReference>
<dbReference type="InterPro" id="IPR002912">
    <property type="entry name" value="ACT_dom"/>
</dbReference>
<name>A0ABV4UQ54_9MICC</name>
<keyword evidence="2" id="KW-0812">Transmembrane</keyword>
<comment type="caution">
    <text evidence="4">The sequence shown here is derived from an EMBL/GenBank/DDBJ whole genome shotgun (WGS) entry which is preliminary data.</text>
</comment>
<dbReference type="SUPFAM" id="SSF55021">
    <property type="entry name" value="ACT-like"/>
    <property type="match status" value="1"/>
</dbReference>
<gene>
    <name evidence="4" type="ORF">ACETWP_14435</name>
</gene>
<accession>A0ABV4UQ54</accession>
<dbReference type="PROSITE" id="PS51671">
    <property type="entry name" value="ACT"/>
    <property type="match status" value="1"/>
</dbReference>
<evidence type="ECO:0000256" key="1">
    <source>
        <dbReference type="SAM" id="MobiDB-lite"/>
    </source>
</evidence>
<keyword evidence="5" id="KW-1185">Reference proteome</keyword>
<dbReference type="RefSeq" id="WP_373972963.1">
    <property type="nucleotide sequence ID" value="NZ_JBHDLJ010000014.1"/>
</dbReference>
<keyword evidence="2" id="KW-0472">Membrane</keyword>
<keyword evidence="2" id="KW-1133">Transmembrane helix</keyword>
<feature type="region of interest" description="Disordered" evidence="1">
    <location>
        <begin position="234"/>
        <end position="261"/>
    </location>
</feature>
<proteinExistence type="predicted"/>
<evidence type="ECO:0000313" key="4">
    <source>
        <dbReference type="EMBL" id="MFB0835786.1"/>
    </source>
</evidence>
<feature type="transmembrane region" description="Helical" evidence="2">
    <location>
        <begin position="65"/>
        <end position="84"/>
    </location>
</feature>
<dbReference type="CDD" id="cd02116">
    <property type="entry name" value="ACT"/>
    <property type="match status" value="1"/>
</dbReference>
<evidence type="ECO:0000313" key="5">
    <source>
        <dbReference type="Proteomes" id="UP001575652"/>
    </source>
</evidence>